<reference evidence="3 4" key="1">
    <citation type="journal article" date="2011" name="Proc. Natl. Acad. Sci. U.S.A.">
        <title>Genome and transcriptome analyses of the mountain pine beetle-fungal symbiont Grosmannia clavigera, a lodgepole pine pathogen.</title>
        <authorList>
            <person name="DiGuistini S."/>
            <person name="Wang Y."/>
            <person name="Liao N.Y."/>
            <person name="Taylor G."/>
            <person name="Tanguay P."/>
            <person name="Feau N."/>
            <person name="Henrissat B."/>
            <person name="Chan S.K."/>
            <person name="Hesse-Orce U."/>
            <person name="Alamouti S.M."/>
            <person name="Tsui C.K.M."/>
            <person name="Docking R.T."/>
            <person name="Levasseur A."/>
            <person name="Haridas S."/>
            <person name="Robertson G."/>
            <person name="Birol I."/>
            <person name="Holt R.A."/>
            <person name="Marra M.A."/>
            <person name="Hamelin R.C."/>
            <person name="Hirst M."/>
            <person name="Jones S.J.M."/>
            <person name="Bohlmann J."/>
            <person name="Breuil C."/>
        </authorList>
    </citation>
    <scope>NUCLEOTIDE SEQUENCE [LARGE SCALE GENOMIC DNA]</scope>
    <source>
        <strain evidence="4">kw1407 / UAMH 11150</strain>
    </source>
</reference>
<sequence length="293" mass="31882">MFSPKETPVSSAAYAPLALHDDGERSNSTLSLEKGSSSADEKEHSGLLTEASDDDFSALASSKPSQLALPKLILYFSVAVALLSVVNIALLPSTLAKHYAYPYSESEVQALPHGDFRLGLDRAAKLVPRPLAYHRAWPDKIARVSRKLKNSVYGNGVQVYITVEDSTILRFPIPKEGAKTCAISWTPPPELSARAKDLTTKGDITEIEVWNLIAPSVKATKDTEATVDKVDYDTLSYSTIPVRGELLGTLNLTVKPNSTTVEFACPSDTNSLVVEMTCQRVACHNTLFVMRLN</sequence>
<dbReference type="eggNOG" id="ENOG502S50U">
    <property type="taxonomic scope" value="Eukaryota"/>
</dbReference>
<evidence type="ECO:0000313" key="4">
    <source>
        <dbReference type="Proteomes" id="UP000007796"/>
    </source>
</evidence>
<dbReference type="GeneID" id="25979059"/>
<evidence type="ECO:0000256" key="2">
    <source>
        <dbReference type="SAM" id="Phobius"/>
    </source>
</evidence>
<name>F0XSV8_GROCL</name>
<gene>
    <name evidence="3" type="ORF">CMQ_5707</name>
</gene>
<dbReference type="HOGENOM" id="CLU_081613_0_0_1"/>
<dbReference type="RefSeq" id="XP_014168769.1">
    <property type="nucleotide sequence ID" value="XM_014313294.1"/>
</dbReference>
<dbReference type="AlphaFoldDB" id="F0XSV8"/>
<keyword evidence="2" id="KW-0472">Membrane</keyword>
<keyword evidence="4" id="KW-1185">Reference proteome</keyword>
<evidence type="ECO:0000313" key="3">
    <source>
        <dbReference type="EMBL" id="EFW99286.1"/>
    </source>
</evidence>
<dbReference type="Proteomes" id="UP000007796">
    <property type="component" value="Unassembled WGS sequence"/>
</dbReference>
<feature type="compositionally biased region" description="Polar residues" evidence="1">
    <location>
        <begin position="26"/>
        <end position="38"/>
    </location>
</feature>
<evidence type="ECO:0008006" key="5">
    <source>
        <dbReference type="Google" id="ProtNLM"/>
    </source>
</evidence>
<dbReference type="EMBL" id="GL629997">
    <property type="protein sequence ID" value="EFW99286.1"/>
    <property type="molecule type" value="Genomic_DNA"/>
</dbReference>
<evidence type="ECO:0000256" key="1">
    <source>
        <dbReference type="SAM" id="MobiDB-lite"/>
    </source>
</evidence>
<protein>
    <recommendedName>
        <fullName evidence="5">Ubiquitin 3 binding protein But2 C-terminal domain-containing protein</fullName>
    </recommendedName>
</protein>
<dbReference type="InParanoid" id="F0XSV8"/>
<keyword evidence="2" id="KW-1133">Transmembrane helix</keyword>
<proteinExistence type="predicted"/>
<dbReference type="OrthoDB" id="8300214at2759"/>
<feature type="transmembrane region" description="Helical" evidence="2">
    <location>
        <begin position="72"/>
        <end position="91"/>
    </location>
</feature>
<accession>F0XSV8</accession>
<organism evidence="4">
    <name type="scientific">Grosmannia clavigera (strain kw1407 / UAMH 11150)</name>
    <name type="common">Blue stain fungus</name>
    <name type="synonym">Graphiocladiella clavigera</name>
    <dbReference type="NCBI Taxonomy" id="655863"/>
    <lineage>
        <taxon>Eukaryota</taxon>
        <taxon>Fungi</taxon>
        <taxon>Dikarya</taxon>
        <taxon>Ascomycota</taxon>
        <taxon>Pezizomycotina</taxon>
        <taxon>Sordariomycetes</taxon>
        <taxon>Sordariomycetidae</taxon>
        <taxon>Ophiostomatales</taxon>
        <taxon>Ophiostomataceae</taxon>
        <taxon>Leptographium</taxon>
    </lineage>
</organism>
<keyword evidence="2" id="KW-0812">Transmembrane</keyword>
<feature type="region of interest" description="Disordered" evidence="1">
    <location>
        <begin position="1"/>
        <end position="46"/>
    </location>
</feature>